<dbReference type="Proteomes" id="UP000297245">
    <property type="component" value="Unassembled WGS sequence"/>
</dbReference>
<accession>A0A4S8KNZ7</accession>
<reference evidence="10 11" key="1">
    <citation type="journal article" date="2019" name="Nat. Ecol. Evol.">
        <title>Megaphylogeny resolves global patterns of mushroom evolution.</title>
        <authorList>
            <person name="Varga T."/>
            <person name="Krizsan K."/>
            <person name="Foldi C."/>
            <person name="Dima B."/>
            <person name="Sanchez-Garcia M."/>
            <person name="Sanchez-Ramirez S."/>
            <person name="Szollosi G.J."/>
            <person name="Szarkandi J.G."/>
            <person name="Papp V."/>
            <person name="Albert L."/>
            <person name="Andreopoulos W."/>
            <person name="Angelini C."/>
            <person name="Antonin V."/>
            <person name="Barry K.W."/>
            <person name="Bougher N.L."/>
            <person name="Buchanan P."/>
            <person name="Buyck B."/>
            <person name="Bense V."/>
            <person name="Catcheside P."/>
            <person name="Chovatia M."/>
            <person name="Cooper J."/>
            <person name="Damon W."/>
            <person name="Desjardin D."/>
            <person name="Finy P."/>
            <person name="Geml J."/>
            <person name="Haridas S."/>
            <person name="Hughes K."/>
            <person name="Justo A."/>
            <person name="Karasinski D."/>
            <person name="Kautmanova I."/>
            <person name="Kiss B."/>
            <person name="Kocsube S."/>
            <person name="Kotiranta H."/>
            <person name="LaButti K.M."/>
            <person name="Lechner B.E."/>
            <person name="Liimatainen K."/>
            <person name="Lipzen A."/>
            <person name="Lukacs Z."/>
            <person name="Mihaltcheva S."/>
            <person name="Morgado L.N."/>
            <person name="Niskanen T."/>
            <person name="Noordeloos M.E."/>
            <person name="Ohm R.A."/>
            <person name="Ortiz-Santana B."/>
            <person name="Ovrebo C."/>
            <person name="Racz N."/>
            <person name="Riley R."/>
            <person name="Savchenko A."/>
            <person name="Shiryaev A."/>
            <person name="Soop K."/>
            <person name="Spirin V."/>
            <person name="Szebenyi C."/>
            <person name="Tomsovsky M."/>
            <person name="Tulloss R.E."/>
            <person name="Uehling J."/>
            <person name="Grigoriev I.V."/>
            <person name="Vagvolgyi C."/>
            <person name="Papp T."/>
            <person name="Martin F.M."/>
            <person name="Miettinen O."/>
            <person name="Hibbett D.S."/>
            <person name="Nagy L.G."/>
        </authorList>
    </citation>
    <scope>NUCLEOTIDE SEQUENCE [LARGE SCALE GENOMIC DNA]</scope>
    <source>
        <strain evidence="10 11">CBS 962.96</strain>
    </source>
</reference>
<evidence type="ECO:0000313" key="11">
    <source>
        <dbReference type="Proteomes" id="UP000297245"/>
    </source>
</evidence>
<dbReference type="EMBL" id="ML180473">
    <property type="protein sequence ID" value="THU77339.1"/>
    <property type="molecule type" value="Genomic_DNA"/>
</dbReference>
<evidence type="ECO:0000256" key="5">
    <source>
        <dbReference type="ARBA" id="ARBA00023136"/>
    </source>
</evidence>
<dbReference type="Pfam" id="PF01061">
    <property type="entry name" value="ABC2_membrane"/>
    <property type="match status" value="1"/>
</dbReference>
<feature type="domain" description="ABC-2 type transporter transmembrane" evidence="9">
    <location>
        <begin position="376"/>
        <end position="456"/>
    </location>
</feature>
<evidence type="ECO:0000256" key="2">
    <source>
        <dbReference type="ARBA" id="ARBA00022448"/>
    </source>
</evidence>
<keyword evidence="5 7" id="KW-0472">Membrane</keyword>
<feature type="domain" description="ABC transporter" evidence="8">
    <location>
        <begin position="2"/>
        <end position="106"/>
    </location>
</feature>
<dbReference type="InterPro" id="IPR013525">
    <property type="entry name" value="ABC2_TM"/>
</dbReference>
<feature type="transmembrane region" description="Helical" evidence="7">
    <location>
        <begin position="427"/>
        <end position="446"/>
    </location>
</feature>
<name>A0A4S8KNZ7_DENBC</name>
<dbReference type="GO" id="GO:0005524">
    <property type="term" value="F:ATP binding"/>
    <property type="evidence" value="ECO:0007669"/>
    <property type="project" value="InterPro"/>
</dbReference>
<dbReference type="InterPro" id="IPR003439">
    <property type="entry name" value="ABC_transporter-like_ATP-bd"/>
</dbReference>
<dbReference type="OrthoDB" id="245989at2759"/>
<keyword evidence="11" id="KW-1185">Reference proteome</keyword>
<keyword evidence="3 7" id="KW-0812">Transmembrane</keyword>
<feature type="transmembrane region" description="Helical" evidence="7">
    <location>
        <begin position="395"/>
        <end position="415"/>
    </location>
</feature>
<dbReference type="GO" id="GO:0140359">
    <property type="term" value="F:ABC-type transporter activity"/>
    <property type="evidence" value="ECO:0007669"/>
    <property type="project" value="InterPro"/>
</dbReference>
<proteinExistence type="predicted"/>
<dbReference type="GO" id="GO:0016020">
    <property type="term" value="C:membrane"/>
    <property type="evidence" value="ECO:0007669"/>
    <property type="project" value="UniProtKB-SubCell"/>
</dbReference>
<evidence type="ECO:0000256" key="1">
    <source>
        <dbReference type="ARBA" id="ARBA00004141"/>
    </source>
</evidence>
<dbReference type="SUPFAM" id="SSF52540">
    <property type="entry name" value="P-loop containing nucleoside triphosphate hydrolases"/>
    <property type="match status" value="1"/>
</dbReference>
<dbReference type="Pfam" id="PF00005">
    <property type="entry name" value="ABC_tran"/>
    <property type="match status" value="1"/>
</dbReference>
<dbReference type="AlphaFoldDB" id="A0A4S8KNZ7"/>
<evidence type="ECO:0000259" key="9">
    <source>
        <dbReference type="Pfam" id="PF01061"/>
    </source>
</evidence>
<evidence type="ECO:0000256" key="6">
    <source>
        <dbReference type="SAM" id="MobiDB-lite"/>
    </source>
</evidence>
<organism evidence="10 11">
    <name type="scientific">Dendrothele bispora (strain CBS 962.96)</name>
    <dbReference type="NCBI Taxonomy" id="1314807"/>
    <lineage>
        <taxon>Eukaryota</taxon>
        <taxon>Fungi</taxon>
        <taxon>Dikarya</taxon>
        <taxon>Basidiomycota</taxon>
        <taxon>Agaricomycotina</taxon>
        <taxon>Agaricomycetes</taxon>
        <taxon>Agaricomycetidae</taxon>
        <taxon>Agaricales</taxon>
        <taxon>Agaricales incertae sedis</taxon>
        <taxon>Dendrothele</taxon>
    </lineage>
</organism>
<dbReference type="Gene3D" id="3.40.50.300">
    <property type="entry name" value="P-loop containing nucleotide triphosphate hydrolases"/>
    <property type="match status" value="1"/>
</dbReference>
<sequence length="649" mass="73852">MHKDFRGEVVYNAETDVHFPNLTVGQTLSFAAKARTRRTRLPGVNRERYAEHMKAVVMAVFGLSHTKNTKVGNDFIRGVCRGERKRVSIAEVALSGSPLHCWDNSTRGSDSATALEYVKTLGLSTENAGTTAVVAIYQASQSIYDLFDKVTVLYEGRQIYGRTEDARQFSLKWVSCVLKGRPPPIFSPYSLINPSSEHEFAKRWQESDELKQLLQEINEWNRQYPVGGEQLDKFRQSRKSVQAKGMRAKSPYTISLPMQVRMCLTRGFEGLCQDLSLFFTTVFGNSVLGIRWTFVPRSWWTPCKQGAHPCPADANHAEWMLEVIGAAPGAVAARDYAEAWRDSTEYQEVKKELAKKRELMRKKSPEYAEFAAPFWTQFRLCFYRVCQQYWRTPSYIYAKIALSSLTSLFIGFSFYKADNTRQGFRNQMFSIFMLLTIFGNLVNQIMPHFVTATQNVLNLLIRRGTCITLPLSANTTGITSPPMTTTYTTYTPYVPVEPLLIPLLTTNRNTNNSDPKRPHHHYKLSRWSDYPLSSFHHFHYRERKVRIRIWSRRWSSSFQKKLNAILSGMGISIGSNSSSNTSISGRSRIYAVNFTLASCRRLNHLIRRDYDGDDDDRSETGTGTGTSTSTTKLDASEESAFASFFGFVG</sequence>
<gene>
    <name evidence="10" type="ORF">K435DRAFT_877987</name>
</gene>
<dbReference type="GO" id="GO:0016887">
    <property type="term" value="F:ATP hydrolysis activity"/>
    <property type="evidence" value="ECO:0007669"/>
    <property type="project" value="InterPro"/>
</dbReference>
<evidence type="ECO:0000256" key="3">
    <source>
        <dbReference type="ARBA" id="ARBA00022692"/>
    </source>
</evidence>
<evidence type="ECO:0000256" key="7">
    <source>
        <dbReference type="SAM" id="Phobius"/>
    </source>
</evidence>
<feature type="region of interest" description="Disordered" evidence="6">
    <location>
        <begin position="610"/>
        <end position="633"/>
    </location>
</feature>
<dbReference type="InterPro" id="IPR027417">
    <property type="entry name" value="P-loop_NTPase"/>
</dbReference>
<comment type="subcellular location">
    <subcellularLocation>
        <location evidence="1">Membrane</location>
        <topology evidence="1">Multi-pass membrane protein</topology>
    </subcellularLocation>
</comment>
<evidence type="ECO:0000259" key="8">
    <source>
        <dbReference type="Pfam" id="PF00005"/>
    </source>
</evidence>
<dbReference type="PANTHER" id="PTHR19241">
    <property type="entry name" value="ATP-BINDING CASSETTE TRANSPORTER"/>
    <property type="match status" value="1"/>
</dbReference>
<evidence type="ECO:0000313" key="10">
    <source>
        <dbReference type="EMBL" id="THU77339.1"/>
    </source>
</evidence>
<keyword evidence="2" id="KW-0813">Transport</keyword>
<protein>
    <submittedName>
        <fullName evidence="10">Uncharacterized protein</fullName>
    </submittedName>
</protein>
<evidence type="ECO:0000256" key="4">
    <source>
        <dbReference type="ARBA" id="ARBA00022989"/>
    </source>
</evidence>
<keyword evidence="4 7" id="KW-1133">Transmembrane helix</keyword>